<evidence type="ECO:0000313" key="2">
    <source>
        <dbReference type="EMBL" id="MYL70646.1"/>
    </source>
</evidence>
<dbReference type="GO" id="GO:0006974">
    <property type="term" value="P:DNA damage response"/>
    <property type="evidence" value="ECO:0007669"/>
    <property type="project" value="TreeGrafter"/>
</dbReference>
<dbReference type="Gene3D" id="3.30.110.170">
    <property type="entry name" value="Protein of unknown function (DUF541), domain 1"/>
    <property type="match status" value="1"/>
</dbReference>
<name>A0A845FAE7_9BACI</name>
<protein>
    <submittedName>
        <fullName evidence="2">DUF541 domain-containing protein</fullName>
    </submittedName>
</protein>
<dbReference type="PANTHER" id="PTHR34387:SF1">
    <property type="entry name" value="PERIPLASMIC IMMUNOGENIC PROTEIN"/>
    <property type="match status" value="1"/>
</dbReference>
<dbReference type="Gene3D" id="3.30.70.2970">
    <property type="entry name" value="Protein of unknown function (DUF541), domain 2"/>
    <property type="match status" value="1"/>
</dbReference>
<proteinExistence type="predicted"/>
<dbReference type="EMBL" id="WMFA01000002">
    <property type="protein sequence ID" value="MYL70646.1"/>
    <property type="molecule type" value="Genomic_DNA"/>
</dbReference>
<gene>
    <name evidence="2" type="ORF">GLW00_07285</name>
</gene>
<accession>A0A845FAE7</accession>
<dbReference type="Proteomes" id="UP000450457">
    <property type="component" value="Unassembled WGS sequence"/>
</dbReference>
<comment type="caution">
    <text evidence="2">The sequence shown here is derived from an EMBL/GenBank/DDBJ whole genome shotgun (WGS) entry which is preliminary data.</text>
</comment>
<sequence length="265" mass="29348">MHRHHPPFTMYSKNGNKSMGKNPYLEKGHNPSFFFIKCKRGRCEMYYPGMRQIGREGEGRLLKVNGVGKVQVRPDVANVNIGVVTQDENLEKAQQDNARIMESVRNQLVAAGIPEENIQTADYFIFPEYDYVDGKQEFRGYQVTHTLKVTIDDVSQTGYVIDTAVTAGANRISSIAFTVSDPYQNYQEALRIALGNALANAQTIANTMGLNLDQTPVKIMELGTAPVAPVQSFQKAEALGAATTPIEPGTLETVAKVEAHFQYFP</sequence>
<dbReference type="AlphaFoldDB" id="A0A845FAE7"/>
<evidence type="ECO:0000256" key="1">
    <source>
        <dbReference type="SAM" id="MobiDB-lite"/>
    </source>
</evidence>
<dbReference type="Pfam" id="PF04402">
    <property type="entry name" value="SIMPL"/>
    <property type="match status" value="1"/>
</dbReference>
<dbReference type="InterPro" id="IPR007497">
    <property type="entry name" value="SIMPL/DUF541"/>
</dbReference>
<organism evidence="2 3">
    <name type="scientific">Halobacillus litoralis</name>
    <dbReference type="NCBI Taxonomy" id="45668"/>
    <lineage>
        <taxon>Bacteria</taxon>
        <taxon>Bacillati</taxon>
        <taxon>Bacillota</taxon>
        <taxon>Bacilli</taxon>
        <taxon>Bacillales</taxon>
        <taxon>Bacillaceae</taxon>
        <taxon>Halobacillus</taxon>
    </lineage>
</organism>
<dbReference type="PANTHER" id="PTHR34387">
    <property type="entry name" value="SLR1258 PROTEIN"/>
    <property type="match status" value="1"/>
</dbReference>
<dbReference type="InterPro" id="IPR052022">
    <property type="entry name" value="26kDa_periplasmic_antigen"/>
</dbReference>
<evidence type="ECO:0000313" key="3">
    <source>
        <dbReference type="Proteomes" id="UP000450457"/>
    </source>
</evidence>
<feature type="region of interest" description="Disordered" evidence="1">
    <location>
        <begin position="1"/>
        <end position="24"/>
    </location>
</feature>
<reference evidence="2 3" key="1">
    <citation type="submission" date="2019-11" db="EMBL/GenBank/DDBJ databases">
        <title>Genome sequences of 17 halophilic strains isolated from different environments.</title>
        <authorList>
            <person name="Furrow R.E."/>
        </authorList>
    </citation>
    <scope>NUCLEOTIDE SEQUENCE [LARGE SCALE GENOMIC DNA]</scope>
    <source>
        <strain evidence="2 3">SL-4</strain>
    </source>
</reference>